<dbReference type="RefSeq" id="XP_028824980.1">
    <property type="nucleotide sequence ID" value="XM_028969147.1"/>
</dbReference>
<proteinExistence type="inferred from homology"/>
<organism evidence="5 6">
    <name type="scientific">Denticeps clupeoides</name>
    <name type="common">denticle herring</name>
    <dbReference type="NCBI Taxonomy" id="299321"/>
    <lineage>
        <taxon>Eukaryota</taxon>
        <taxon>Metazoa</taxon>
        <taxon>Chordata</taxon>
        <taxon>Craniata</taxon>
        <taxon>Vertebrata</taxon>
        <taxon>Euteleostomi</taxon>
        <taxon>Actinopterygii</taxon>
        <taxon>Neopterygii</taxon>
        <taxon>Teleostei</taxon>
        <taxon>Clupei</taxon>
        <taxon>Clupeiformes</taxon>
        <taxon>Denticipitoidei</taxon>
        <taxon>Denticipitidae</taxon>
        <taxon>Denticeps</taxon>
    </lineage>
</organism>
<gene>
    <name evidence="5" type="primary">RPP21</name>
</gene>
<dbReference type="GO" id="GO:0046872">
    <property type="term" value="F:metal ion binding"/>
    <property type="evidence" value="ECO:0007669"/>
    <property type="project" value="UniProtKB-KW"/>
</dbReference>
<accession>A0AAY4C253</accession>
<reference evidence="5" key="1">
    <citation type="submission" date="2025-08" db="UniProtKB">
        <authorList>
            <consortium name="Ensembl"/>
        </authorList>
    </citation>
    <scope>IDENTIFICATION</scope>
</reference>
<keyword evidence="3" id="KW-0862">Zinc</keyword>
<dbReference type="PANTHER" id="PTHR14742:SF0">
    <property type="entry name" value="RIBONUCLEASE P PROTEIN SUBUNIT P21"/>
    <property type="match status" value="1"/>
</dbReference>
<evidence type="ECO:0000256" key="1">
    <source>
        <dbReference type="ARBA" id="ARBA00022694"/>
    </source>
</evidence>
<dbReference type="Pfam" id="PF04032">
    <property type="entry name" value="Rpr2"/>
    <property type="match status" value="1"/>
</dbReference>
<evidence type="ECO:0000313" key="6">
    <source>
        <dbReference type="Proteomes" id="UP000694580"/>
    </source>
</evidence>
<keyword evidence="2" id="KW-0479">Metal-binding</keyword>
<evidence type="ECO:0000256" key="3">
    <source>
        <dbReference type="ARBA" id="ARBA00022833"/>
    </source>
</evidence>
<dbReference type="GO" id="GO:0008033">
    <property type="term" value="P:tRNA processing"/>
    <property type="evidence" value="ECO:0007669"/>
    <property type="project" value="UniProtKB-KW"/>
</dbReference>
<keyword evidence="1" id="KW-0819">tRNA processing</keyword>
<comment type="similarity">
    <text evidence="4">Belongs to the eukaryotic/archaeal RNase P protein component 4 family.</text>
</comment>
<protein>
    <submittedName>
        <fullName evidence="5">Uncharacterized protein</fullName>
    </submittedName>
</protein>
<evidence type="ECO:0000256" key="2">
    <source>
        <dbReference type="ARBA" id="ARBA00022723"/>
    </source>
</evidence>
<dbReference type="Proteomes" id="UP000694580">
    <property type="component" value="Unplaced"/>
</dbReference>
<reference evidence="5" key="2">
    <citation type="submission" date="2025-09" db="UniProtKB">
        <authorList>
            <consortium name="Ensembl"/>
        </authorList>
    </citation>
    <scope>IDENTIFICATION</scope>
</reference>
<dbReference type="GeneID" id="114783618"/>
<keyword evidence="6" id="KW-1185">Reference proteome</keyword>
<dbReference type="GeneTree" id="ENSGT00390000003020"/>
<dbReference type="PANTHER" id="PTHR14742">
    <property type="entry name" value="RIBONUCLEASE P SUBUNIT P21"/>
    <property type="match status" value="1"/>
</dbReference>
<evidence type="ECO:0000256" key="4">
    <source>
        <dbReference type="ARBA" id="ARBA00038402"/>
    </source>
</evidence>
<dbReference type="AlphaFoldDB" id="A0AAY4C253"/>
<name>A0AAY4C253_9TELE</name>
<dbReference type="Gene3D" id="6.20.50.20">
    <property type="match status" value="1"/>
</dbReference>
<dbReference type="Ensembl" id="ENSDCDT00010033622.1">
    <property type="protein sequence ID" value="ENSDCDP00010027153.1"/>
    <property type="gene ID" value="ENSDCDG00010017219.1"/>
</dbReference>
<dbReference type="GO" id="GO:0005655">
    <property type="term" value="C:nucleolar ribonuclease P complex"/>
    <property type="evidence" value="ECO:0007669"/>
    <property type="project" value="TreeGrafter"/>
</dbReference>
<evidence type="ECO:0000313" key="5">
    <source>
        <dbReference type="Ensembl" id="ENSDCDP00010027153.1"/>
    </source>
</evidence>
<dbReference type="InterPro" id="IPR007175">
    <property type="entry name" value="Rpr2/Snm1/Rpp21"/>
</dbReference>
<sequence>MAGNVKDKEGFQRLNFLHQAAHCVLASSPGNVELARFYTFTQNSVARRLVLRQDPSVKRTMCRRCCSLLVPGVTARVRQRKNKRRQRATSIQCLSCGQTRKLPNNPDHELWVDKAAAQLENQSPREPAVAAVQKNEGAAAQGPTTSCVHVENLLRR</sequence>